<protein>
    <submittedName>
        <fullName evidence="3">Glycosyltransferase involved in cell wall biosynthesis</fullName>
    </submittedName>
</protein>
<evidence type="ECO:0000313" key="4">
    <source>
        <dbReference type="Proteomes" id="UP000294749"/>
    </source>
</evidence>
<dbReference type="Pfam" id="PF13692">
    <property type="entry name" value="Glyco_trans_1_4"/>
    <property type="match status" value="1"/>
</dbReference>
<dbReference type="EMBL" id="SOAY01000010">
    <property type="protein sequence ID" value="TDT46732.1"/>
    <property type="molecule type" value="Genomic_DNA"/>
</dbReference>
<dbReference type="AlphaFoldDB" id="A0A4R7K7X3"/>
<dbReference type="Pfam" id="PF13439">
    <property type="entry name" value="Glyco_transf_4"/>
    <property type="match status" value="1"/>
</dbReference>
<keyword evidence="1 3" id="KW-0808">Transferase</keyword>
<dbReference type="PANTHER" id="PTHR46401:SF2">
    <property type="entry name" value="GLYCOSYLTRANSFERASE WBBK-RELATED"/>
    <property type="match status" value="1"/>
</dbReference>
<proteinExistence type="predicted"/>
<organism evidence="3 4">
    <name type="scientific">Maribacter spongiicola</name>
    <dbReference type="NCBI Taxonomy" id="1206753"/>
    <lineage>
        <taxon>Bacteria</taxon>
        <taxon>Pseudomonadati</taxon>
        <taxon>Bacteroidota</taxon>
        <taxon>Flavobacteriia</taxon>
        <taxon>Flavobacteriales</taxon>
        <taxon>Flavobacteriaceae</taxon>
        <taxon>Maribacter</taxon>
    </lineage>
</organism>
<dbReference type="CDD" id="cd03809">
    <property type="entry name" value="GT4_MtfB-like"/>
    <property type="match status" value="1"/>
</dbReference>
<dbReference type="PANTHER" id="PTHR46401">
    <property type="entry name" value="GLYCOSYLTRANSFERASE WBBK-RELATED"/>
    <property type="match status" value="1"/>
</dbReference>
<dbReference type="OrthoDB" id="798298at2"/>
<comment type="caution">
    <text evidence="3">The sequence shown here is derived from an EMBL/GenBank/DDBJ whole genome shotgun (WGS) entry which is preliminary data.</text>
</comment>
<keyword evidence="4" id="KW-1185">Reference proteome</keyword>
<name>A0A4R7K7X3_9FLAO</name>
<dbReference type="InterPro" id="IPR028098">
    <property type="entry name" value="Glyco_trans_4-like_N"/>
</dbReference>
<feature type="domain" description="Glycosyltransferase subfamily 4-like N-terminal" evidence="2">
    <location>
        <begin position="19"/>
        <end position="176"/>
    </location>
</feature>
<evidence type="ECO:0000256" key="1">
    <source>
        <dbReference type="ARBA" id="ARBA00022679"/>
    </source>
</evidence>
<dbReference type="Proteomes" id="UP000294749">
    <property type="component" value="Unassembled WGS sequence"/>
</dbReference>
<dbReference type="RefSeq" id="WP_133686183.1">
    <property type="nucleotide sequence ID" value="NZ_SOAY01000010.1"/>
</dbReference>
<evidence type="ECO:0000259" key="2">
    <source>
        <dbReference type="Pfam" id="PF13439"/>
    </source>
</evidence>
<evidence type="ECO:0000313" key="3">
    <source>
        <dbReference type="EMBL" id="TDT46732.1"/>
    </source>
</evidence>
<dbReference type="SUPFAM" id="SSF53756">
    <property type="entry name" value="UDP-Glycosyltransferase/glycogen phosphorylase"/>
    <property type="match status" value="1"/>
</dbReference>
<dbReference type="GO" id="GO:0016757">
    <property type="term" value="F:glycosyltransferase activity"/>
    <property type="evidence" value="ECO:0007669"/>
    <property type="project" value="TreeGrafter"/>
</dbReference>
<dbReference type="Gene3D" id="3.40.50.2000">
    <property type="entry name" value="Glycogen Phosphorylase B"/>
    <property type="match status" value="2"/>
</dbReference>
<dbReference type="GO" id="GO:0009103">
    <property type="term" value="P:lipopolysaccharide biosynthetic process"/>
    <property type="evidence" value="ECO:0007669"/>
    <property type="project" value="TreeGrafter"/>
</dbReference>
<gene>
    <name evidence="3" type="ORF">CLV90_0790</name>
</gene>
<accession>A0A4R7K7X3</accession>
<sequence>MKIILLTHHEHFRGYSMKRYCSFLSDGLQLKGHETQIISPKAILSKDGMPKQLKKWLRYIDSFILFPIWLFLENKRLPKNTLYVITDQALGMWMPVLKNKNHVVHCHDFTALKSSLGLMIENPTSWSGKIYQNLIFKGFSKADNFICISKNTQQELIHFLHKTPRKIEQVYNALDPMFKTGNIVEARNYISQFLDVDFSNGYLMHVGGNDFYKNRTGVVALYDAWRRQTNTVLPLLMIGYEPSEIIRRSYDRSPYKEDIHFLIRVENELLLKAYQGCSLFLFPSLTEGFGWPVAEAMASGCPVITTNEAPMNEVGGEAAVYIERCPAPDKVLVWASESAKILETTLQLSEKEKDILIQKGLRQAELFGEERILNQIASFYNEIIK</sequence>
<reference evidence="3 4" key="1">
    <citation type="submission" date="2019-03" db="EMBL/GenBank/DDBJ databases">
        <title>Genomic Encyclopedia of Archaeal and Bacterial Type Strains, Phase II (KMG-II): from individual species to whole genera.</title>
        <authorList>
            <person name="Goeker M."/>
        </authorList>
    </citation>
    <scope>NUCLEOTIDE SEQUENCE [LARGE SCALE GENOMIC DNA]</scope>
    <source>
        <strain evidence="3 4">DSM 25233</strain>
    </source>
</reference>